<dbReference type="OrthoDB" id="10528147at2759"/>
<organism evidence="1 2">
    <name type="scientific">Pseudozyma hubeiensis (strain SY62)</name>
    <name type="common">Yeast</name>
    <dbReference type="NCBI Taxonomy" id="1305764"/>
    <lineage>
        <taxon>Eukaryota</taxon>
        <taxon>Fungi</taxon>
        <taxon>Dikarya</taxon>
        <taxon>Basidiomycota</taxon>
        <taxon>Ustilaginomycotina</taxon>
        <taxon>Ustilaginomycetes</taxon>
        <taxon>Ustilaginales</taxon>
        <taxon>Ustilaginaceae</taxon>
        <taxon>Pseudozyma</taxon>
    </lineage>
</organism>
<protein>
    <submittedName>
        <fullName evidence="1">Uncharacterized protein</fullName>
    </submittedName>
</protein>
<name>R9P2B0_PSEHS</name>
<proteinExistence type="predicted"/>
<dbReference type="HOGENOM" id="CLU_1107522_0_0_1"/>
<evidence type="ECO:0000313" key="1">
    <source>
        <dbReference type="EMBL" id="GAC95374.1"/>
    </source>
</evidence>
<gene>
    <name evidence="1" type="ORF">PHSY_002949</name>
</gene>
<sequence>MRGFGQPRAQGIKSRLDTVGRADLANRLCPRYSRDLALVRQSEVHLANDMNSVRRSLLSNAVVMNSSPKRECRDESTVSLASKSGVNGERLSICISYRLILTLIHNLLPLTVTSHPSSAPFPCRRIQQAGARHLHISIPLYHPLAYNSNFGFLRIHGYLRITPHRSHLDLSSTALHRDRLSLVCDPRPSADRVRLRYSILIAVVTLERPFRPSILDLYPRLSARLRYSNAFRVLSSASTINSLRIVSAYHS</sequence>
<accession>R9P2B0</accession>
<dbReference type="EMBL" id="DF238793">
    <property type="protein sequence ID" value="GAC95374.1"/>
    <property type="molecule type" value="Genomic_DNA"/>
</dbReference>
<dbReference type="RefSeq" id="XP_012188961.1">
    <property type="nucleotide sequence ID" value="XM_012333571.1"/>
</dbReference>
<dbReference type="AlphaFoldDB" id="R9P2B0"/>
<evidence type="ECO:0000313" key="2">
    <source>
        <dbReference type="Proteomes" id="UP000014071"/>
    </source>
</evidence>
<reference evidence="2" key="1">
    <citation type="journal article" date="2013" name="Genome Announc.">
        <title>Draft genome sequence of the basidiomycetous yeast-like fungus Pseudozyma hubeiensis SY62, which produces an abundant amount of the biosurfactant mannosylerythritol lipids.</title>
        <authorList>
            <person name="Konishi M."/>
            <person name="Hatada Y."/>
            <person name="Horiuchi J."/>
        </authorList>
    </citation>
    <scope>NUCLEOTIDE SEQUENCE [LARGE SCALE GENOMIC DNA]</scope>
    <source>
        <strain evidence="2">SY62</strain>
    </source>
</reference>
<dbReference type="GeneID" id="24108240"/>
<keyword evidence="2" id="KW-1185">Reference proteome</keyword>
<dbReference type="Proteomes" id="UP000014071">
    <property type="component" value="Unassembled WGS sequence"/>
</dbReference>